<dbReference type="AlphaFoldDB" id="A0A9X7N6M3"/>
<evidence type="ECO:0000313" key="7">
    <source>
        <dbReference type="EMBL" id="QEY75931.1"/>
    </source>
</evidence>
<keyword evidence="2 4" id="KW-0238">DNA-binding</keyword>
<organism evidence="7 8">
    <name type="scientific">Pseudomonas denitrificans</name>
    <dbReference type="NCBI Taxonomy" id="43306"/>
    <lineage>
        <taxon>Bacteria</taxon>
        <taxon>Pseudomonadati</taxon>
        <taxon>Pseudomonadota</taxon>
        <taxon>Gammaproteobacteria</taxon>
        <taxon>Pseudomonadales</taxon>
        <taxon>Pseudomonadaceae</taxon>
        <taxon>Halopseudomonas</taxon>
    </lineage>
</organism>
<dbReference type="PRINTS" id="PR00455">
    <property type="entry name" value="HTHTETR"/>
</dbReference>
<evidence type="ECO:0000313" key="8">
    <source>
        <dbReference type="Proteomes" id="UP000326659"/>
    </source>
</evidence>
<keyword evidence="3" id="KW-0804">Transcription</keyword>
<dbReference type="InterPro" id="IPR050109">
    <property type="entry name" value="HTH-type_TetR-like_transc_reg"/>
</dbReference>
<keyword evidence="1" id="KW-0805">Transcription regulation</keyword>
<dbReference type="PANTHER" id="PTHR30055:SF234">
    <property type="entry name" value="HTH-TYPE TRANSCRIPTIONAL REGULATOR BETI"/>
    <property type="match status" value="1"/>
</dbReference>
<protein>
    <submittedName>
        <fullName evidence="7">TetR/AcrR family transcriptional regulator</fullName>
    </submittedName>
</protein>
<dbReference type="KEGG" id="pden:F1C79_06585"/>
<evidence type="ECO:0000256" key="5">
    <source>
        <dbReference type="SAM" id="MobiDB-lite"/>
    </source>
</evidence>
<evidence type="ECO:0000256" key="3">
    <source>
        <dbReference type="ARBA" id="ARBA00023163"/>
    </source>
</evidence>
<dbReference type="InterPro" id="IPR001647">
    <property type="entry name" value="HTH_TetR"/>
</dbReference>
<evidence type="ECO:0000256" key="4">
    <source>
        <dbReference type="PROSITE-ProRule" id="PRU00335"/>
    </source>
</evidence>
<dbReference type="PANTHER" id="PTHR30055">
    <property type="entry name" value="HTH-TYPE TRANSCRIPTIONAL REGULATOR RUTR"/>
    <property type="match status" value="1"/>
</dbReference>
<accession>A0A9X7N6M3</accession>
<dbReference type="PROSITE" id="PS01081">
    <property type="entry name" value="HTH_TETR_1"/>
    <property type="match status" value="1"/>
</dbReference>
<dbReference type="SUPFAM" id="SSF46689">
    <property type="entry name" value="Homeodomain-like"/>
    <property type="match status" value="1"/>
</dbReference>
<sequence length="360" mass="39509">MPVSPDRPQARAPSSRRCRSTQAGSASTWAKKVFSGSGASGMAAIPWFSACSYSCMPLPRPMSNIHSTSVSMGASPAVRDSPMACQVAASGSLGPLRKRRTGAAVRRARCRSAPWRVGRAVALIDSYLGWVAGGIRRITLLRVFARIQLASGSHQETGMRKQPTQQRASEMVAVLVEAAALEIGERGLDGLTTNHVARRAGVSVGSLYQYFANKEMIVEALLMQRAGTLMKVVHERVTPLLGADIGSVTRAVLEGIFEQVEGDAAQRELLRHWHRLNSAPVFQTLEQQMMEVCRQYLMRHFDDYRIDNLPAVLFVVINSVQYTTARYLSEAQPLLGREEVIDTLARMVESLCAPRTRPSQ</sequence>
<dbReference type="OrthoDB" id="9816320at2"/>
<dbReference type="PROSITE" id="PS50977">
    <property type="entry name" value="HTH_TETR_2"/>
    <property type="match status" value="1"/>
</dbReference>
<dbReference type="GO" id="GO:0003700">
    <property type="term" value="F:DNA-binding transcription factor activity"/>
    <property type="evidence" value="ECO:0007669"/>
    <property type="project" value="TreeGrafter"/>
</dbReference>
<dbReference type="InterPro" id="IPR009057">
    <property type="entry name" value="Homeodomain-like_sf"/>
</dbReference>
<proteinExistence type="predicted"/>
<dbReference type="EMBL" id="CP043626">
    <property type="protein sequence ID" value="QEY75931.1"/>
    <property type="molecule type" value="Genomic_DNA"/>
</dbReference>
<feature type="region of interest" description="Disordered" evidence="5">
    <location>
        <begin position="1"/>
        <end position="24"/>
    </location>
</feature>
<name>A0A9X7N6M3_PSEDE</name>
<dbReference type="Proteomes" id="UP000326659">
    <property type="component" value="Chromosome"/>
</dbReference>
<dbReference type="Pfam" id="PF00440">
    <property type="entry name" value="TetR_N"/>
    <property type="match status" value="1"/>
</dbReference>
<evidence type="ECO:0000259" key="6">
    <source>
        <dbReference type="PROSITE" id="PS50977"/>
    </source>
</evidence>
<evidence type="ECO:0000256" key="1">
    <source>
        <dbReference type="ARBA" id="ARBA00023015"/>
    </source>
</evidence>
<dbReference type="Gene3D" id="1.10.357.10">
    <property type="entry name" value="Tetracycline Repressor, domain 2"/>
    <property type="match status" value="1"/>
</dbReference>
<gene>
    <name evidence="7" type="ORF">F1C79_06585</name>
</gene>
<feature type="domain" description="HTH tetR-type" evidence="6">
    <location>
        <begin position="169"/>
        <end position="229"/>
    </location>
</feature>
<reference evidence="7 8" key="1">
    <citation type="submission" date="2019-09" db="EMBL/GenBank/DDBJ databases">
        <title>Prosopis cineraria nodule microbiome.</title>
        <authorList>
            <person name="Chaluvadi S.R."/>
            <person name="Ali R."/>
            <person name="Wang X."/>
        </authorList>
    </citation>
    <scope>NUCLEOTIDE SEQUENCE [LARGE SCALE GENOMIC DNA]</scope>
    <source>
        <strain evidence="7 8">BG1</strain>
    </source>
</reference>
<dbReference type="GO" id="GO:0000976">
    <property type="term" value="F:transcription cis-regulatory region binding"/>
    <property type="evidence" value="ECO:0007669"/>
    <property type="project" value="TreeGrafter"/>
</dbReference>
<dbReference type="InterPro" id="IPR023772">
    <property type="entry name" value="DNA-bd_HTH_TetR-type_CS"/>
</dbReference>
<evidence type="ECO:0000256" key="2">
    <source>
        <dbReference type="ARBA" id="ARBA00023125"/>
    </source>
</evidence>
<keyword evidence="8" id="KW-1185">Reference proteome</keyword>
<feature type="DNA-binding region" description="H-T-H motif" evidence="4">
    <location>
        <begin position="192"/>
        <end position="211"/>
    </location>
</feature>